<evidence type="ECO:0000256" key="3">
    <source>
        <dbReference type="ARBA" id="ARBA00023002"/>
    </source>
</evidence>
<dbReference type="GO" id="GO:0046872">
    <property type="term" value="F:metal ion binding"/>
    <property type="evidence" value="ECO:0007669"/>
    <property type="project" value="InterPro"/>
</dbReference>
<dbReference type="EMBL" id="NJBA01000005">
    <property type="protein sequence ID" value="OWP50091.1"/>
    <property type="molecule type" value="Genomic_DNA"/>
</dbReference>
<dbReference type="AlphaFoldDB" id="A0A246F8Y8"/>
<comment type="cofactor">
    <cofactor evidence="1">
        <name>Fe cation</name>
        <dbReference type="ChEBI" id="CHEBI:24875"/>
    </cofactor>
</comment>
<feature type="domain" description="Fe-containing alcohol dehydrogenase-like C-terminal" evidence="6">
    <location>
        <begin position="187"/>
        <end position="382"/>
    </location>
</feature>
<protein>
    <submittedName>
        <fullName evidence="7">Alcohol dehydrogenase</fullName>
    </submittedName>
</protein>
<feature type="domain" description="Alcohol dehydrogenase iron-type/glycerol dehydrogenase GldA" evidence="5">
    <location>
        <begin position="11"/>
        <end position="175"/>
    </location>
</feature>
<dbReference type="PANTHER" id="PTHR11496">
    <property type="entry name" value="ALCOHOL DEHYDROGENASE"/>
    <property type="match status" value="1"/>
</dbReference>
<dbReference type="InterPro" id="IPR018211">
    <property type="entry name" value="ADH_Fe_CS"/>
</dbReference>
<gene>
    <name evidence="7" type="ORF">CEG18_16790</name>
</gene>
<sequence>MATLTFNTTASILIERGASARLAERVRRMGCRSVLLVSDPGVLAAGLLQPVIEDFARAKLALRVFAEVQADPPESVIEASVSAAQECAADCVIGLGGGSSLDVAKLAALLARSGESLSSAYGIDVAQGPRLSLILVPTTAGTGSEVTAVSVVTRGDGQKSVVISPLLLPDLAVLDADLTVGLPPHVTAATGIDAMVHAIEAFTSRHRKNPISDCLAREALRLLATSLERACTHDADIQAREDMLMGACLAGMAFANAPVAAVHALAYPLGARFHVPHGLSNSLMLPGVLRFNQQVAAPLYAELADIVLPGISGDARSKTQALIQYFSDLPVRLRLPTRLREVGVAESDLERLAEDALKQTRLLANNPREVSLNAALALYQAVL</sequence>
<reference evidence="7 8" key="1">
    <citation type="submission" date="2017-06" db="EMBL/GenBank/DDBJ databases">
        <title>Draft genome of Pseudomonas nitroreducens DF05.</title>
        <authorList>
            <person name="Iyer R."/>
        </authorList>
    </citation>
    <scope>NUCLEOTIDE SEQUENCE [LARGE SCALE GENOMIC DNA]</scope>
    <source>
        <strain evidence="7 8">DF05</strain>
    </source>
</reference>
<dbReference type="InterPro" id="IPR039697">
    <property type="entry name" value="Alcohol_dehydrogenase_Fe"/>
</dbReference>
<dbReference type="InterPro" id="IPR056798">
    <property type="entry name" value="ADH_Fe_C"/>
</dbReference>
<organism evidence="7 8">
    <name type="scientific">Pseudomonas nitroreducens</name>
    <dbReference type="NCBI Taxonomy" id="46680"/>
    <lineage>
        <taxon>Bacteria</taxon>
        <taxon>Pseudomonadati</taxon>
        <taxon>Pseudomonadota</taxon>
        <taxon>Gammaproteobacteria</taxon>
        <taxon>Pseudomonadales</taxon>
        <taxon>Pseudomonadaceae</taxon>
        <taxon>Pseudomonas</taxon>
    </lineage>
</organism>
<dbReference type="GO" id="GO:0004022">
    <property type="term" value="F:alcohol dehydrogenase (NAD+) activity"/>
    <property type="evidence" value="ECO:0007669"/>
    <property type="project" value="TreeGrafter"/>
</dbReference>
<name>A0A246F8Y8_PSENT</name>
<dbReference type="CDD" id="cd08193">
    <property type="entry name" value="HVD"/>
    <property type="match status" value="1"/>
</dbReference>
<comment type="caution">
    <text evidence="7">The sequence shown here is derived from an EMBL/GenBank/DDBJ whole genome shotgun (WGS) entry which is preliminary data.</text>
</comment>
<evidence type="ECO:0000256" key="2">
    <source>
        <dbReference type="ARBA" id="ARBA00007358"/>
    </source>
</evidence>
<dbReference type="RefSeq" id="WP_088418956.1">
    <property type="nucleotide sequence ID" value="NZ_NJBA01000005.1"/>
</dbReference>
<evidence type="ECO:0000256" key="1">
    <source>
        <dbReference type="ARBA" id="ARBA00001962"/>
    </source>
</evidence>
<dbReference type="Pfam" id="PF00465">
    <property type="entry name" value="Fe-ADH"/>
    <property type="match status" value="1"/>
</dbReference>
<evidence type="ECO:0000259" key="5">
    <source>
        <dbReference type="Pfam" id="PF00465"/>
    </source>
</evidence>
<evidence type="ECO:0000313" key="7">
    <source>
        <dbReference type="EMBL" id="OWP50091.1"/>
    </source>
</evidence>
<dbReference type="Pfam" id="PF25137">
    <property type="entry name" value="ADH_Fe_C"/>
    <property type="match status" value="1"/>
</dbReference>
<dbReference type="FunFam" id="3.40.50.1970:FF:000003">
    <property type="entry name" value="Alcohol dehydrogenase, iron-containing"/>
    <property type="match status" value="1"/>
</dbReference>
<comment type="similarity">
    <text evidence="2">Belongs to the iron-containing alcohol dehydrogenase family.</text>
</comment>
<dbReference type="Proteomes" id="UP000198145">
    <property type="component" value="Unassembled WGS sequence"/>
</dbReference>
<dbReference type="PROSITE" id="PS00913">
    <property type="entry name" value="ADH_IRON_1"/>
    <property type="match status" value="1"/>
</dbReference>
<accession>A0A246F8Y8</accession>
<keyword evidence="4" id="KW-0520">NAD</keyword>
<dbReference type="Gene3D" id="3.40.50.1970">
    <property type="match status" value="1"/>
</dbReference>
<evidence type="ECO:0000259" key="6">
    <source>
        <dbReference type="Pfam" id="PF25137"/>
    </source>
</evidence>
<proteinExistence type="inferred from homology"/>
<dbReference type="SUPFAM" id="SSF56796">
    <property type="entry name" value="Dehydroquinate synthase-like"/>
    <property type="match status" value="1"/>
</dbReference>
<dbReference type="InterPro" id="IPR001670">
    <property type="entry name" value="ADH_Fe/GldA"/>
</dbReference>
<dbReference type="FunFam" id="1.20.1090.10:FF:000001">
    <property type="entry name" value="Aldehyde-alcohol dehydrogenase"/>
    <property type="match status" value="1"/>
</dbReference>
<keyword evidence="3" id="KW-0560">Oxidoreductase</keyword>
<dbReference type="PANTHER" id="PTHR11496:SF102">
    <property type="entry name" value="ALCOHOL DEHYDROGENASE 4"/>
    <property type="match status" value="1"/>
</dbReference>
<evidence type="ECO:0000256" key="4">
    <source>
        <dbReference type="ARBA" id="ARBA00023027"/>
    </source>
</evidence>
<dbReference type="Gene3D" id="1.20.1090.10">
    <property type="entry name" value="Dehydroquinate synthase-like - alpha domain"/>
    <property type="match status" value="1"/>
</dbReference>
<evidence type="ECO:0000313" key="8">
    <source>
        <dbReference type="Proteomes" id="UP000198145"/>
    </source>
</evidence>